<accession>A0ABV4BHR9</accession>
<proteinExistence type="predicted"/>
<evidence type="ECO:0000313" key="1">
    <source>
        <dbReference type="EMBL" id="MEY6432823.1"/>
    </source>
</evidence>
<dbReference type="EMBL" id="JBDKXB010000012">
    <property type="protein sequence ID" value="MEY6432823.1"/>
    <property type="molecule type" value="Genomic_DNA"/>
</dbReference>
<reference evidence="1 2" key="1">
    <citation type="submission" date="2024-05" db="EMBL/GenBank/DDBJ databases">
        <title>Genome Sequence and Characterization of the New Strain Purple Sulfur Bacterium of Genus Thioalkalicoccus.</title>
        <authorList>
            <person name="Bryantseva I.A."/>
            <person name="Kyndt J.A."/>
            <person name="Imhoff J.F."/>
        </authorList>
    </citation>
    <scope>NUCLEOTIDE SEQUENCE [LARGE SCALE GENOMIC DNA]</scope>
    <source>
        <strain evidence="1 2">Um2</strain>
    </source>
</reference>
<keyword evidence="2" id="KW-1185">Reference proteome</keyword>
<comment type="caution">
    <text evidence="1">The sequence shown here is derived from an EMBL/GenBank/DDBJ whole genome shotgun (WGS) entry which is preliminary data.</text>
</comment>
<sequence>MTPNQSPSTAAGYRLRLLGCAPVTAITGLCSLMSDLVYHLPLTQLATYRGHRVIVRAAQPHDLIAQLGPQDLRNLAYVQFCALPDDIDGLLHWAEGLPIELHLDAPARDFTRLYRCVKLLDTHPVRVSLPVVPGFEKAAKLALSLQFAVRLHVGQPPPSLIDPLIALLEAYLHQSTVAQPVEWFHSLLLGLCQGDTATLWALNEEDPARLRHIDAQGRERWPGRLAAAEFDTEPAEFVARWGDGLRRGGTECARCPFFAPCRGYFKWPRRDYDCAGVKAVLAGIHGAADELRRDLAAAPSVPRGTPL</sequence>
<dbReference type="Proteomes" id="UP001564408">
    <property type="component" value="Unassembled WGS sequence"/>
</dbReference>
<gene>
    <name evidence="1" type="ORF">ABC977_10430</name>
</gene>
<dbReference type="RefSeq" id="WP_369667209.1">
    <property type="nucleotide sequence ID" value="NZ_JBDKXB010000012.1"/>
</dbReference>
<evidence type="ECO:0000313" key="2">
    <source>
        <dbReference type="Proteomes" id="UP001564408"/>
    </source>
</evidence>
<protein>
    <submittedName>
        <fullName evidence="1">Uncharacterized protein</fullName>
    </submittedName>
</protein>
<name>A0ABV4BHR9_9GAMM</name>
<organism evidence="1 2">
    <name type="scientific">Thioalkalicoccus limnaeus</name>
    <dbReference type="NCBI Taxonomy" id="120681"/>
    <lineage>
        <taxon>Bacteria</taxon>
        <taxon>Pseudomonadati</taxon>
        <taxon>Pseudomonadota</taxon>
        <taxon>Gammaproteobacteria</taxon>
        <taxon>Chromatiales</taxon>
        <taxon>Chromatiaceae</taxon>
        <taxon>Thioalkalicoccus</taxon>
    </lineage>
</organism>